<name>A0A833ZVC9_9CHIR</name>
<reference evidence="3 4" key="1">
    <citation type="journal article" date="2020" name="Nature">
        <title>Six reference-quality genomes reveal evolution of bat adaptations.</title>
        <authorList>
            <person name="Jebb D."/>
            <person name="Huang Z."/>
            <person name="Pippel M."/>
            <person name="Hughes G.M."/>
            <person name="Lavrichenko K."/>
            <person name="Devanna P."/>
            <person name="Winkler S."/>
            <person name="Jermiin L.S."/>
            <person name="Skirmuntt E.C."/>
            <person name="Katzourakis A."/>
            <person name="Burkitt-Gray L."/>
            <person name="Ray D.A."/>
            <person name="Sullivan K.A.M."/>
            <person name="Roscito J.G."/>
            <person name="Kirilenko B.M."/>
            <person name="Davalos L.M."/>
            <person name="Corthals A.P."/>
            <person name="Power M.L."/>
            <person name="Jones G."/>
            <person name="Ransome R.D."/>
            <person name="Dechmann D.K.N."/>
            <person name="Locatelli A.G."/>
            <person name="Puechmaille S.J."/>
            <person name="Fedrigo O."/>
            <person name="Jarvis E.D."/>
            <person name="Hiller M."/>
            <person name="Vernes S.C."/>
            <person name="Myers E.W."/>
            <person name="Teeling E.C."/>
        </authorList>
    </citation>
    <scope>NUCLEOTIDE SEQUENCE [LARGE SCALE GENOMIC DNA]</scope>
    <source>
        <strain evidence="3">Bat1K_MPI-CBG_1</strain>
    </source>
</reference>
<evidence type="ECO:0000313" key="4">
    <source>
        <dbReference type="Proteomes" id="UP000664940"/>
    </source>
</evidence>
<feature type="transmembrane region" description="Helical" evidence="2">
    <location>
        <begin position="74"/>
        <end position="94"/>
    </location>
</feature>
<evidence type="ECO:0000313" key="3">
    <source>
        <dbReference type="EMBL" id="KAF6099773.1"/>
    </source>
</evidence>
<protein>
    <submittedName>
        <fullName evidence="3">Uncharacterized protein</fullName>
    </submittedName>
</protein>
<proteinExistence type="predicted"/>
<keyword evidence="2" id="KW-0812">Transmembrane</keyword>
<evidence type="ECO:0000256" key="1">
    <source>
        <dbReference type="SAM" id="MobiDB-lite"/>
    </source>
</evidence>
<dbReference type="Proteomes" id="UP000664940">
    <property type="component" value="Unassembled WGS sequence"/>
</dbReference>
<keyword evidence="2" id="KW-1133">Transmembrane helix</keyword>
<comment type="caution">
    <text evidence="3">The sequence shown here is derived from an EMBL/GenBank/DDBJ whole genome shotgun (WGS) entry which is preliminary data.</text>
</comment>
<feature type="compositionally biased region" description="Polar residues" evidence="1">
    <location>
        <begin position="37"/>
        <end position="47"/>
    </location>
</feature>
<gene>
    <name evidence="3" type="ORF">HJG60_011510</name>
</gene>
<keyword evidence="2" id="KW-0472">Membrane</keyword>
<dbReference type="AlphaFoldDB" id="A0A833ZVC9"/>
<sequence length="120" mass="13687">MLGEKGCWAIAPPMHKTDPSGHVELCDCSQVLAVTPDPTTKTPTQMTDNHRKLLKKSPHESSEQQLKPLTNIQVTFYFIFYLPFGISLLMFVFLTSEIYKSRKTGICTLKVQNKGHRRYT</sequence>
<feature type="region of interest" description="Disordered" evidence="1">
    <location>
        <begin position="37"/>
        <end position="64"/>
    </location>
</feature>
<dbReference type="EMBL" id="JABVXQ010000007">
    <property type="protein sequence ID" value="KAF6099773.1"/>
    <property type="molecule type" value="Genomic_DNA"/>
</dbReference>
<organism evidence="3 4">
    <name type="scientific">Phyllostomus discolor</name>
    <name type="common">pale spear-nosed bat</name>
    <dbReference type="NCBI Taxonomy" id="89673"/>
    <lineage>
        <taxon>Eukaryota</taxon>
        <taxon>Metazoa</taxon>
        <taxon>Chordata</taxon>
        <taxon>Craniata</taxon>
        <taxon>Vertebrata</taxon>
        <taxon>Euteleostomi</taxon>
        <taxon>Mammalia</taxon>
        <taxon>Eutheria</taxon>
        <taxon>Laurasiatheria</taxon>
        <taxon>Chiroptera</taxon>
        <taxon>Yangochiroptera</taxon>
        <taxon>Phyllostomidae</taxon>
        <taxon>Phyllostominae</taxon>
        <taxon>Phyllostomus</taxon>
    </lineage>
</organism>
<accession>A0A833ZVC9</accession>
<evidence type="ECO:0000256" key="2">
    <source>
        <dbReference type="SAM" id="Phobius"/>
    </source>
</evidence>